<dbReference type="InterPro" id="IPR036439">
    <property type="entry name" value="Dockerin_dom_sf"/>
</dbReference>
<dbReference type="PROSITE" id="PS51766">
    <property type="entry name" value="DOCKERIN"/>
    <property type="match status" value="1"/>
</dbReference>
<dbReference type="InterPro" id="IPR003343">
    <property type="entry name" value="Big_2"/>
</dbReference>
<evidence type="ECO:0000259" key="1">
    <source>
        <dbReference type="PROSITE" id="PS51766"/>
    </source>
</evidence>
<dbReference type="Proteomes" id="UP000297872">
    <property type="component" value="Unassembled WGS sequence"/>
</dbReference>
<dbReference type="PANTHER" id="PTHR45661">
    <property type="entry name" value="SURFACE ANTIGEN"/>
    <property type="match status" value="1"/>
</dbReference>
<dbReference type="PANTHER" id="PTHR45661:SF3">
    <property type="entry name" value="IG-LIKE DOMAIN-CONTAINING PROTEIN"/>
    <property type="match status" value="1"/>
</dbReference>
<dbReference type="SUPFAM" id="SSF52058">
    <property type="entry name" value="L domain-like"/>
    <property type="match status" value="4"/>
</dbReference>
<dbReference type="InterPro" id="IPR026906">
    <property type="entry name" value="LRR_5"/>
</dbReference>
<dbReference type="Pfam" id="PF13306">
    <property type="entry name" value="LRR_5"/>
    <property type="match status" value="4"/>
</dbReference>
<name>A0A4Y8V968_9BACT</name>
<dbReference type="InterPro" id="IPR053139">
    <property type="entry name" value="Surface_bspA-like"/>
</dbReference>
<protein>
    <recommendedName>
        <fullName evidence="1">Dockerin domain-containing protein</fullName>
    </recommendedName>
</protein>
<dbReference type="InterPro" id="IPR018247">
    <property type="entry name" value="EF_Hand_1_Ca_BS"/>
</dbReference>
<keyword evidence="3" id="KW-1185">Reference proteome</keyword>
<dbReference type="SMART" id="SM00635">
    <property type="entry name" value="BID_2"/>
    <property type="match status" value="2"/>
</dbReference>
<organism evidence="2 3">
    <name type="scientific">Segatella hominis</name>
    <dbReference type="NCBI Taxonomy" id="2518605"/>
    <lineage>
        <taxon>Bacteria</taxon>
        <taxon>Pseudomonadati</taxon>
        <taxon>Bacteroidota</taxon>
        <taxon>Bacteroidia</taxon>
        <taxon>Bacteroidales</taxon>
        <taxon>Prevotellaceae</taxon>
        <taxon>Segatella</taxon>
    </lineage>
</organism>
<dbReference type="InterPro" id="IPR032675">
    <property type="entry name" value="LRR_dom_sf"/>
</dbReference>
<feature type="domain" description="Dockerin" evidence="1">
    <location>
        <begin position="1181"/>
        <end position="1248"/>
    </location>
</feature>
<dbReference type="Gene3D" id="2.60.40.1080">
    <property type="match status" value="2"/>
</dbReference>
<dbReference type="Pfam" id="PF02368">
    <property type="entry name" value="Big_2"/>
    <property type="match status" value="2"/>
</dbReference>
<evidence type="ECO:0000313" key="2">
    <source>
        <dbReference type="EMBL" id="TFH76389.1"/>
    </source>
</evidence>
<dbReference type="PROSITE" id="PS00018">
    <property type="entry name" value="EF_HAND_1"/>
    <property type="match status" value="1"/>
</dbReference>
<dbReference type="Gene3D" id="1.10.1330.10">
    <property type="entry name" value="Dockerin domain"/>
    <property type="match status" value="1"/>
</dbReference>
<dbReference type="SUPFAM" id="SSF49373">
    <property type="entry name" value="Invasin/intimin cell-adhesion fragments"/>
    <property type="match status" value="2"/>
</dbReference>
<accession>A0A4Y8V968</accession>
<dbReference type="SUPFAM" id="SSF63446">
    <property type="entry name" value="Type I dockerin domain"/>
    <property type="match status" value="1"/>
</dbReference>
<dbReference type="InterPro" id="IPR008964">
    <property type="entry name" value="Invasin/intimin_cell_adhesion"/>
</dbReference>
<evidence type="ECO:0000313" key="3">
    <source>
        <dbReference type="Proteomes" id="UP000297872"/>
    </source>
</evidence>
<dbReference type="OrthoDB" id="1054496at2"/>
<sequence>GRNITYLENVDYSFEANPQYYGYSAFYNQPKLAKITISPSVTKIAPYLFYKNAAITITELPKVKEIGRSAFEECSKLTTLNLGQALETVGDCAFQNCTNVTKLTFPDATTEIGSRAFAYCSSVTEITVGQGLKSVGDYSFFDCGSFTALVLPDKFTTMGGSAFEGCRKLTNAKLGQSLTSVPERAFKNCIALSEMNLPATVKSIGDQAFYNDSTIAVVTMREGLETIGNEVFWNNSGVRSFVIPGTVQTIGTNSFYGCTNTSTLRFKDGDGILTIDTKKTQSRKIDDMLSNISYSYDRERYGDRKYDYFYDCPIKTLYLGRNLKYDYSGSVSIYKKVGDRTWNSETRASAPFVNSTTLARVTVGPKVTFVYNHLCDGCSNLSNVVLGNALQDINDYAFANCVKLPNISFPASLATIDNYAFANCQVLASTSFQEASDHELKINNASFKDCVALPEVNFPGQLSLLGNNTYQGCTALKDVVFNKNDQYEPTLTIGNYTFAQCSLINALSFPGRLKSIGDYTFSDCTYLTNLTFEDSNEAVTLGSGATGETDRRYMLPLFGNSNLSSLYMGRNVDYTADKDYSYSPFYNQQFLTDVRFSQAGTVTYCKDYLLYKVNNCESLILPESLTTIGNWTFRGMSKLGGIVIPNAVTTIGTYAFADDIALESAKLSTSCPWLKEGLFSECGKLQAITIPMVVNKMDTQMFTNCTSLATVTFDDDKDLIEMAYGSSDANNGLFRDCPVETLYLGRWLSYNTEVPSRSPFYSIAELKNLTLGKYLKVVDKYMFSYCTGLENVYVPDNITSINMWGFRGCSALKSVRFSENLSQIGDYGFSECTSLDNVTFPASMTSTSDNSFSNCSSLRNLDLGKNLLVIGPSAFENDSILSEVNIPETVYGLGVGAFKSCVSIPYVKIPKGDLTTVSKESFKGCNGIEWISLSENITSLGENAFEGCTGIKYVKSYAMTPPEGLVNFPSDVETNGTLFVPEDNDEYPDVLGDYQYSPTWENWGTFKRITENTLLSSLTLNQSDAHLKASETLALAATVGPDEATNKKVDWKSDDETVASVSADGVVTAHKVGQTSIHAIANDGGGAKATCTITVDPTMVSSITLSQESLKIRKNHTAQLSAIVAPTDATNASFIWSSTNEDVAKVSEDGVISAITPGDAVIKATSQDGSQVEASCQVKVLPVLKGDSNDDDEINIVDAVNTVNYIFNKVTGTFAFEAADVNSDDHISISDVTGTTDLIMQQVLQVKEQVAMAKGYGVSAMDDASSSDRSLDCLVLSQQDKSNIDIALVNNSNFVALQADITLPVNVNDVDVKLSGVMATTHQLSYSKLNAHTLRVVVYSLSNSTFMDGQPIFCLSSKKNLDAKSIGVTNAIGSDVEAKGYRLTSRNNEVTSIDGIGVDGTSVKVVADGLMFTGLKGTPIYIYTTSGILVKTFSLASETSKIALQAGAYLVKMNGQVVKITVK</sequence>
<dbReference type="InterPro" id="IPR016134">
    <property type="entry name" value="Dockerin_dom"/>
</dbReference>
<dbReference type="EMBL" id="SGVY01000046">
    <property type="protein sequence ID" value="TFH76389.1"/>
    <property type="molecule type" value="Genomic_DNA"/>
</dbReference>
<dbReference type="GO" id="GO:0000272">
    <property type="term" value="P:polysaccharide catabolic process"/>
    <property type="evidence" value="ECO:0007669"/>
    <property type="project" value="InterPro"/>
</dbReference>
<comment type="caution">
    <text evidence="2">The sequence shown here is derived from an EMBL/GenBank/DDBJ whole genome shotgun (WGS) entry which is preliminary data.</text>
</comment>
<proteinExistence type="predicted"/>
<gene>
    <name evidence="2" type="ORF">EXN75_13650</name>
</gene>
<dbReference type="Gene3D" id="3.80.10.10">
    <property type="entry name" value="Ribonuclease Inhibitor"/>
    <property type="match status" value="6"/>
</dbReference>
<feature type="non-terminal residue" evidence="2">
    <location>
        <position position="1"/>
    </location>
</feature>
<reference evidence="2 3" key="1">
    <citation type="submission" date="2019-02" db="EMBL/GenBank/DDBJ databases">
        <title>Draft Genome Sequence of the Prevotella sp. BCRC 81118, Isolated from Human Feces.</title>
        <authorList>
            <person name="Huang C.-H."/>
        </authorList>
    </citation>
    <scope>NUCLEOTIDE SEQUENCE [LARGE SCALE GENOMIC DNA]</scope>
    <source>
        <strain evidence="2 3">BCRC 81118</strain>
    </source>
</reference>